<comment type="similarity">
    <text evidence="2">Belongs to the auxin efflux carrier (TC 2.A.69) family.</text>
</comment>
<feature type="transmembrane region" description="Helical" evidence="8">
    <location>
        <begin position="189"/>
        <end position="205"/>
    </location>
</feature>
<feature type="transmembrane region" description="Helical" evidence="8">
    <location>
        <begin position="217"/>
        <end position="238"/>
    </location>
</feature>
<dbReference type="PANTHER" id="PTHR36838:SF1">
    <property type="entry name" value="SLR1864 PROTEIN"/>
    <property type="match status" value="1"/>
</dbReference>
<protein>
    <submittedName>
        <fullName evidence="9">Transporter</fullName>
    </submittedName>
</protein>
<dbReference type="PANTHER" id="PTHR36838">
    <property type="entry name" value="AUXIN EFFLUX CARRIER FAMILY PROTEIN"/>
    <property type="match status" value="1"/>
</dbReference>
<organism evidence="9 10">
    <name type="scientific">Pararcticibacter amylolyticus</name>
    <dbReference type="NCBI Taxonomy" id="2173175"/>
    <lineage>
        <taxon>Bacteria</taxon>
        <taxon>Pseudomonadati</taxon>
        <taxon>Bacteroidota</taxon>
        <taxon>Sphingobacteriia</taxon>
        <taxon>Sphingobacteriales</taxon>
        <taxon>Sphingobacteriaceae</taxon>
        <taxon>Pararcticibacter</taxon>
    </lineage>
</organism>
<dbReference type="EMBL" id="QEAS01000020">
    <property type="protein sequence ID" value="PWG78767.1"/>
    <property type="molecule type" value="Genomic_DNA"/>
</dbReference>
<dbReference type="Pfam" id="PF03547">
    <property type="entry name" value="Mem_trans"/>
    <property type="match status" value="1"/>
</dbReference>
<feature type="transmembrane region" description="Helical" evidence="8">
    <location>
        <begin position="57"/>
        <end position="78"/>
    </location>
</feature>
<feature type="transmembrane region" description="Helical" evidence="8">
    <location>
        <begin position="277"/>
        <end position="296"/>
    </location>
</feature>
<evidence type="ECO:0000313" key="10">
    <source>
        <dbReference type="Proteomes" id="UP000245647"/>
    </source>
</evidence>
<keyword evidence="7 8" id="KW-0472">Membrane</keyword>
<dbReference type="GO" id="GO:0005886">
    <property type="term" value="C:plasma membrane"/>
    <property type="evidence" value="ECO:0007669"/>
    <property type="project" value="UniProtKB-SubCell"/>
</dbReference>
<evidence type="ECO:0000256" key="6">
    <source>
        <dbReference type="ARBA" id="ARBA00022989"/>
    </source>
</evidence>
<keyword evidence="10" id="KW-1185">Reference proteome</keyword>
<gene>
    <name evidence="9" type="ORF">DDR33_20245</name>
</gene>
<evidence type="ECO:0000313" key="9">
    <source>
        <dbReference type="EMBL" id="PWG78767.1"/>
    </source>
</evidence>
<keyword evidence="4" id="KW-1003">Cell membrane</keyword>
<feature type="transmembrane region" description="Helical" evidence="8">
    <location>
        <begin position="161"/>
        <end position="177"/>
    </location>
</feature>
<dbReference type="Proteomes" id="UP000245647">
    <property type="component" value="Unassembled WGS sequence"/>
</dbReference>
<dbReference type="AlphaFoldDB" id="A0A2U2PBJ5"/>
<name>A0A2U2PBJ5_9SPHI</name>
<feature type="transmembrane region" description="Helical" evidence="8">
    <location>
        <begin position="244"/>
        <end position="265"/>
    </location>
</feature>
<evidence type="ECO:0000256" key="2">
    <source>
        <dbReference type="ARBA" id="ARBA00010145"/>
    </source>
</evidence>
<feature type="transmembrane region" description="Helical" evidence="8">
    <location>
        <begin position="119"/>
        <end position="141"/>
    </location>
</feature>
<dbReference type="InterPro" id="IPR004776">
    <property type="entry name" value="Mem_transp_PIN-like"/>
</dbReference>
<comment type="caution">
    <text evidence="9">The sequence shown here is derived from an EMBL/GenBank/DDBJ whole genome shotgun (WGS) entry which is preliminary data.</text>
</comment>
<proteinExistence type="inferred from homology"/>
<dbReference type="RefSeq" id="WP_109417625.1">
    <property type="nucleotide sequence ID" value="NZ_QEAS01000020.1"/>
</dbReference>
<evidence type="ECO:0000256" key="7">
    <source>
        <dbReference type="ARBA" id="ARBA00023136"/>
    </source>
</evidence>
<keyword evidence="3" id="KW-0813">Transport</keyword>
<keyword evidence="6 8" id="KW-1133">Transmembrane helix</keyword>
<feature type="transmembrane region" description="Helical" evidence="8">
    <location>
        <begin position="90"/>
        <end position="113"/>
    </location>
</feature>
<sequence length="302" mass="33239">MTTFILIAGSLLAGLIFNFSKSLPKGSYKSINAWVLYIAMPALSLKYIPAITWSKEMLFPAIAPVIVWVGGWLSIQLYSRFNNISNATRGCLKLALGLSNTSFLGFPLIIAYYSEKELSIAIVYDQVNFILLSTVGIISAIRASEKEELSGGVLLKKVIKFPPFIAFIAALILPKFMDLSPVNPLLDKIIATVGPLALFSIGLQLKFSKWRTEIKNITFGLVYKLMIAPALVLLAAFIFKTKGIVPQISLFEAAMPTLVTGSLIADQYKLNSQLSNLLVGLGILLSFLTTAFWWYIMQILLS</sequence>
<dbReference type="InterPro" id="IPR038770">
    <property type="entry name" value="Na+/solute_symporter_sf"/>
</dbReference>
<evidence type="ECO:0000256" key="5">
    <source>
        <dbReference type="ARBA" id="ARBA00022692"/>
    </source>
</evidence>
<dbReference type="Gene3D" id="1.20.1530.20">
    <property type="match status" value="1"/>
</dbReference>
<comment type="subcellular location">
    <subcellularLocation>
        <location evidence="1">Cell membrane</location>
        <topology evidence="1">Multi-pass membrane protein</topology>
    </subcellularLocation>
</comment>
<dbReference type="GO" id="GO:0055085">
    <property type="term" value="P:transmembrane transport"/>
    <property type="evidence" value="ECO:0007669"/>
    <property type="project" value="InterPro"/>
</dbReference>
<evidence type="ECO:0000256" key="1">
    <source>
        <dbReference type="ARBA" id="ARBA00004651"/>
    </source>
</evidence>
<evidence type="ECO:0000256" key="3">
    <source>
        <dbReference type="ARBA" id="ARBA00022448"/>
    </source>
</evidence>
<dbReference type="OrthoDB" id="9786183at2"/>
<reference evidence="9 10" key="1">
    <citation type="submission" date="2018-04" db="EMBL/GenBank/DDBJ databases">
        <title>Pedobacter chongqingensis sp. nov., isolated from a rottenly hemp rope.</title>
        <authorList>
            <person name="Cai Y."/>
        </authorList>
    </citation>
    <scope>NUCLEOTIDE SEQUENCE [LARGE SCALE GENOMIC DNA]</scope>
    <source>
        <strain evidence="9 10">FJ4-8</strain>
    </source>
</reference>
<keyword evidence="5 8" id="KW-0812">Transmembrane</keyword>
<accession>A0A2U2PBJ5</accession>
<evidence type="ECO:0000256" key="8">
    <source>
        <dbReference type="SAM" id="Phobius"/>
    </source>
</evidence>
<evidence type="ECO:0000256" key="4">
    <source>
        <dbReference type="ARBA" id="ARBA00022475"/>
    </source>
</evidence>